<dbReference type="GO" id="GO:0008270">
    <property type="term" value="F:zinc ion binding"/>
    <property type="evidence" value="ECO:0007669"/>
    <property type="project" value="UniProtKB-KW"/>
</dbReference>
<feature type="region of interest" description="Disordered" evidence="2">
    <location>
        <begin position="1"/>
        <end position="20"/>
    </location>
</feature>
<reference evidence="4" key="1">
    <citation type="submission" date="2022-07" db="EMBL/GenBank/DDBJ databases">
        <title>Genome Sequence of Leucocoprinus birnbaumii.</title>
        <authorList>
            <person name="Buettner E."/>
        </authorList>
    </citation>
    <scope>NUCLEOTIDE SEQUENCE</scope>
    <source>
        <strain evidence="4">VT141</strain>
    </source>
</reference>
<keyword evidence="1" id="KW-0863">Zinc-finger</keyword>
<accession>A0AAD5YSQ1</accession>
<protein>
    <recommendedName>
        <fullName evidence="3">C2H2-type domain-containing protein</fullName>
    </recommendedName>
</protein>
<dbReference type="Proteomes" id="UP001213000">
    <property type="component" value="Unassembled WGS sequence"/>
</dbReference>
<evidence type="ECO:0000313" key="4">
    <source>
        <dbReference type="EMBL" id="KAJ3571725.1"/>
    </source>
</evidence>
<evidence type="ECO:0000313" key="5">
    <source>
        <dbReference type="Proteomes" id="UP001213000"/>
    </source>
</evidence>
<keyword evidence="5" id="KW-1185">Reference proteome</keyword>
<feature type="domain" description="C2H2-type" evidence="3">
    <location>
        <begin position="25"/>
        <end position="55"/>
    </location>
</feature>
<dbReference type="PROSITE" id="PS50157">
    <property type="entry name" value="ZINC_FINGER_C2H2_2"/>
    <property type="match status" value="1"/>
</dbReference>
<proteinExistence type="predicted"/>
<dbReference type="InterPro" id="IPR013087">
    <property type="entry name" value="Znf_C2H2_type"/>
</dbReference>
<evidence type="ECO:0000259" key="3">
    <source>
        <dbReference type="PROSITE" id="PS50157"/>
    </source>
</evidence>
<gene>
    <name evidence="4" type="ORF">NP233_g3563</name>
</gene>
<keyword evidence="1" id="KW-0862">Zinc</keyword>
<organism evidence="4 5">
    <name type="scientific">Leucocoprinus birnbaumii</name>
    <dbReference type="NCBI Taxonomy" id="56174"/>
    <lineage>
        <taxon>Eukaryota</taxon>
        <taxon>Fungi</taxon>
        <taxon>Dikarya</taxon>
        <taxon>Basidiomycota</taxon>
        <taxon>Agaricomycotina</taxon>
        <taxon>Agaricomycetes</taxon>
        <taxon>Agaricomycetidae</taxon>
        <taxon>Agaricales</taxon>
        <taxon>Agaricineae</taxon>
        <taxon>Agaricaceae</taxon>
        <taxon>Leucocoprinus</taxon>
    </lineage>
</organism>
<name>A0AAD5YSQ1_9AGAR</name>
<evidence type="ECO:0000256" key="1">
    <source>
        <dbReference type="PROSITE-ProRule" id="PRU00042"/>
    </source>
</evidence>
<evidence type="ECO:0000256" key="2">
    <source>
        <dbReference type="SAM" id="MobiDB-lite"/>
    </source>
</evidence>
<feature type="compositionally biased region" description="Polar residues" evidence="2">
    <location>
        <begin position="186"/>
        <end position="198"/>
    </location>
</feature>
<sequence length="208" mass="22574">MHHTSTTLAQFKKERENSRRPMADRYCKTCDHEFKRVAEYRRHMFGTILHAGPRARAYRLATTPQPPPPPQAPQTGHFPLVVNGDAIHSFTTQPVSNQPDGPSSSATMDIDYGYDTIPQYPATLGMGSLNSQLAETPSDFPMAGPQTDSFFGAGPGPSTFNTFNFLSGEQHTYDVEAPAQAAPVPTSGSGSMPGQQVEVQDLSENDSS</sequence>
<keyword evidence="1" id="KW-0479">Metal-binding</keyword>
<feature type="region of interest" description="Disordered" evidence="2">
    <location>
        <begin position="174"/>
        <end position="208"/>
    </location>
</feature>
<dbReference type="AlphaFoldDB" id="A0AAD5YSQ1"/>
<comment type="caution">
    <text evidence="4">The sequence shown here is derived from an EMBL/GenBank/DDBJ whole genome shotgun (WGS) entry which is preliminary data.</text>
</comment>
<feature type="compositionally biased region" description="Basic and acidic residues" evidence="2">
    <location>
        <begin position="11"/>
        <end position="20"/>
    </location>
</feature>
<dbReference type="EMBL" id="JANIEX010000173">
    <property type="protein sequence ID" value="KAJ3571725.1"/>
    <property type="molecule type" value="Genomic_DNA"/>
</dbReference>